<dbReference type="FunFam" id="3.40.50.300:FF:000604">
    <property type="entry name" value="ABC transporter B family member 28"/>
    <property type="match status" value="1"/>
</dbReference>
<feature type="domain" description="ABC transporter" evidence="10">
    <location>
        <begin position="1364"/>
        <end position="1597"/>
    </location>
</feature>
<dbReference type="Proteomes" id="UP000790833">
    <property type="component" value="Unassembled WGS sequence"/>
</dbReference>
<evidence type="ECO:0000256" key="2">
    <source>
        <dbReference type="ARBA" id="ARBA00022448"/>
    </source>
</evidence>
<protein>
    <submittedName>
        <fullName evidence="12">Uncharacterized protein</fullName>
    </submittedName>
</protein>
<keyword evidence="6 9" id="KW-1133">Transmembrane helix</keyword>
<dbReference type="SMART" id="SM01042">
    <property type="entry name" value="Brr6_like_C_C"/>
    <property type="match status" value="1"/>
</dbReference>
<keyword evidence="13" id="KW-1185">Reference proteome</keyword>
<feature type="transmembrane region" description="Helical" evidence="9">
    <location>
        <begin position="1185"/>
        <end position="1206"/>
    </location>
</feature>
<evidence type="ECO:0000313" key="12">
    <source>
        <dbReference type="EMBL" id="KAG7192561.1"/>
    </source>
</evidence>
<feature type="transmembrane region" description="Helical" evidence="9">
    <location>
        <begin position="1262"/>
        <end position="1288"/>
    </location>
</feature>
<sequence>MDDTHEITFITVEEGNMSTPKPSGGGNDDSTTPELRNRNGNNNSSNGTVRGNTSDSDSSGFITDKVYLQSILKNNAKSSGTNRSKVNFSPLKQVVSYSDILDNHENVFCEKPKSQGQTTTASSSDEPYSWLANPMVPYTLSLYLQLAFNALISVGIIFLAYTLYRGIRSDVDHRIDLYTTEVMTEISHCSRDYYRNKCDGVKRPPALEKSCDQWFKCMNRDPQQIGTAKITAEAFADIVNGFVYKISWKFVIIVVAFFIGGLGFTNKAFSSYRHSLNLQHQQLLVDKLQAEVRNHHETEMRLRTQVAALEKERDLTPNFQSAHSLFAVQASSNAFCQNHKLDVNTKLSSELVPEEDDKEKKPKAPQASMLMFTVGSDYIYLAVGVAFFAVASLTTPGQTMLYGEIFKFMSKFLAKDPEFPDATSFMNKIRLYCGILMITGVGNLLFCWIGCYFWMKFGERQQERARVAVFNLLLQRKMDSFDMNDNFSGKLTQVHRSIEELRSGCAESLGGLALCLGGIIALLVTALYHSWSVALIMMSSIPLMGFSTTIFGSLSFKAMQIENSHSAQGSKVLDWAFNAAEIVRVFNGQFVEMAKFKKSVDLSTKSFVKHANFNSINVGVIKCLVLMMFVQGFWWGNYQIEKKRISISELFTTFTSCLLLGGNIAQLSTLLQKINQAKAGAAEIEKFIKETPESEATLEAEELPISVENNTIEFSDVSFKYPTRENIVLDKVSAKFDSSALNFIIGKSGCGKSTMFQLLIKSYKPQFGSIMVNGVDINNYSTSMLSSFITTVSQSSTIFNATVRDNICMAVASRFETTDEVPLPHIQEACNFALLDDVIEYFEDGFDSMLTPRNLSGGQQQRIEIARAKLRDTPVLILDESLSALDSLRKGKLMRSIRDWRKGRLTIMITHDLEYLEPQDNIVLVEDGKVGAAGKFESLADSKLIKSIREYKHAVVMNGGDEAEDDEFRDKGEDSERNSYDFIHSPYILKDLEKNEPVNEDDNDKTKKKMMKNEQEAMVSIFTILMKSKSQIQHLSVVLLGIVLAMVNAAFTPVFSYCFAKLLVNMVNVSVGLSNKHELLKWSCVIIGISVGNGLTTYLAEFVMEVAGEKWVANMKKTIFEAINDRKLDFFADPLNKPAILTGLLMNDARDLRNLISIFLPTIFQLVSMLVAGLVWMFIVGWKLSLVGISFIPLVMIVVQTYSMVFQQFENRYKTSVANIENSVHETYKGIKWIFVNNSTSYFARKFNRELIPVKAFGTSRAVFSGFGIALTGLCTAVATGTLLYFGMKLISTAEYNRAQFLQVVTLFIFTVSQASILLYKFPDIAKGKKAGNAFLRLLELSIDEDVARGTLKNLKTNNTPVVVELKDTTFKYAPTSRKVLNKVSFQLKQGSVTGIAGLSGSGKSTIALLLFKLYEVSNGMIYFWGQDIKDIDTYWLRSKISFVPQHAKFFEGTIFENLIYGIENSQTIRDSAVLEVLKLVNLFDYIVSLPEGIYTRIGEGNLLFSGGQLQRLAIARAVMKNPTLLVLDECTSNLDVENTDLIGDAITRILKEKKMTILAITHDNRLMEKLESIMVLSNGKIIDNGSYNEVCEKHNIF</sequence>
<dbReference type="SUPFAM" id="SSF52540">
    <property type="entry name" value="P-loop containing nucleoside triphosphate hydrolases"/>
    <property type="match status" value="2"/>
</dbReference>
<comment type="subcellular location">
    <subcellularLocation>
        <location evidence="1">Membrane</location>
        <topology evidence="1">Multi-pass membrane protein</topology>
    </subcellularLocation>
</comment>
<gene>
    <name evidence="12" type="ORF">KQ657_001660</name>
</gene>
<dbReference type="PANTHER" id="PTHR43394">
    <property type="entry name" value="ATP-DEPENDENT PERMEASE MDL1, MITOCHONDRIAL"/>
    <property type="match status" value="1"/>
</dbReference>
<feature type="compositionally biased region" description="Low complexity" evidence="8">
    <location>
        <begin position="38"/>
        <end position="54"/>
    </location>
</feature>
<dbReference type="GO" id="GO:0005743">
    <property type="term" value="C:mitochondrial inner membrane"/>
    <property type="evidence" value="ECO:0007669"/>
    <property type="project" value="TreeGrafter"/>
</dbReference>
<evidence type="ECO:0000256" key="7">
    <source>
        <dbReference type="ARBA" id="ARBA00023136"/>
    </source>
</evidence>
<feature type="transmembrane region" description="Helical" evidence="9">
    <location>
        <begin position="1035"/>
        <end position="1059"/>
    </location>
</feature>
<dbReference type="InterPro" id="IPR011527">
    <property type="entry name" value="ABC1_TM_dom"/>
</dbReference>
<dbReference type="InterPro" id="IPR017871">
    <property type="entry name" value="ABC_transporter-like_CS"/>
</dbReference>
<dbReference type="OrthoDB" id="6500128at2759"/>
<organism evidence="12 13">
    <name type="scientific">Scheffersomyces spartinae</name>
    <dbReference type="NCBI Taxonomy" id="45513"/>
    <lineage>
        <taxon>Eukaryota</taxon>
        <taxon>Fungi</taxon>
        <taxon>Dikarya</taxon>
        <taxon>Ascomycota</taxon>
        <taxon>Saccharomycotina</taxon>
        <taxon>Pichiomycetes</taxon>
        <taxon>Debaryomycetaceae</taxon>
        <taxon>Scheffersomyces</taxon>
    </lineage>
</organism>
<evidence type="ECO:0000256" key="3">
    <source>
        <dbReference type="ARBA" id="ARBA00022692"/>
    </source>
</evidence>
<accession>A0A9P7V7Y8</accession>
<dbReference type="InterPro" id="IPR018767">
    <property type="entry name" value="Brl1/Brr6_dom"/>
</dbReference>
<dbReference type="Pfam" id="PF10104">
    <property type="entry name" value="Brr6_like_C_C"/>
    <property type="match status" value="1"/>
</dbReference>
<dbReference type="InterPro" id="IPR036640">
    <property type="entry name" value="ABC1_TM_sf"/>
</dbReference>
<comment type="caution">
    <text evidence="12">The sequence shown here is derived from an EMBL/GenBank/DDBJ whole genome shotgun (WGS) entry which is preliminary data.</text>
</comment>
<dbReference type="RefSeq" id="XP_043048111.1">
    <property type="nucleotide sequence ID" value="XM_043192447.1"/>
</dbReference>
<evidence type="ECO:0000259" key="10">
    <source>
        <dbReference type="PROSITE" id="PS50893"/>
    </source>
</evidence>
<feature type="transmembrane region" description="Helical" evidence="9">
    <location>
        <begin position="246"/>
        <end position="265"/>
    </location>
</feature>
<feature type="transmembrane region" description="Helical" evidence="9">
    <location>
        <begin position="142"/>
        <end position="164"/>
    </location>
</feature>
<dbReference type="PROSITE" id="PS50929">
    <property type="entry name" value="ABC_TM1F"/>
    <property type="match status" value="2"/>
</dbReference>
<dbReference type="SUPFAM" id="SSF90123">
    <property type="entry name" value="ABC transporter transmembrane region"/>
    <property type="match status" value="2"/>
</dbReference>
<proteinExistence type="predicted"/>
<feature type="transmembrane region" description="Helical" evidence="9">
    <location>
        <begin position="429"/>
        <end position="454"/>
    </location>
</feature>
<name>A0A9P7V7Y8_9ASCO</name>
<dbReference type="Gene3D" id="3.40.50.300">
    <property type="entry name" value="P-loop containing nucleotide triphosphate hydrolases"/>
    <property type="match status" value="2"/>
</dbReference>
<feature type="transmembrane region" description="Helical" evidence="9">
    <location>
        <begin position="1079"/>
        <end position="1100"/>
    </location>
</feature>
<feature type="transmembrane region" description="Helical" evidence="9">
    <location>
        <begin position="509"/>
        <end position="528"/>
    </location>
</feature>
<dbReference type="PROSITE" id="PS50893">
    <property type="entry name" value="ABC_TRANSPORTER_2"/>
    <property type="match status" value="2"/>
</dbReference>
<dbReference type="Pfam" id="PF00005">
    <property type="entry name" value="ABC_tran"/>
    <property type="match status" value="2"/>
</dbReference>
<evidence type="ECO:0000256" key="4">
    <source>
        <dbReference type="ARBA" id="ARBA00022741"/>
    </source>
</evidence>
<feature type="domain" description="ABC transporter" evidence="10">
    <location>
        <begin position="712"/>
        <end position="952"/>
    </location>
</feature>
<evidence type="ECO:0000256" key="5">
    <source>
        <dbReference type="ARBA" id="ARBA00022840"/>
    </source>
</evidence>
<dbReference type="GO" id="GO:0015421">
    <property type="term" value="F:ABC-type oligopeptide transporter activity"/>
    <property type="evidence" value="ECO:0007669"/>
    <property type="project" value="TreeGrafter"/>
</dbReference>
<evidence type="ECO:0000256" key="8">
    <source>
        <dbReference type="SAM" id="MobiDB-lite"/>
    </source>
</evidence>
<feature type="transmembrane region" description="Helical" evidence="9">
    <location>
        <begin position="369"/>
        <end position="391"/>
    </location>
</feature>
<dbReference type="CDD" id="cd18578">
    <property type="entry name" value="ABC_6TM_Pgp_ABCB1_D2_like"/>
    <property type="match status" value="1"/>
</dbReference>
<feature type="transmembrane region" description="Helical" evidence="9">
    <location>
        <begin position="1300"/>
        <end position="1320"/>
    </location>
</feature>
<dbReference type="EMBL" id="JAHMUF010000017">
    <property type="protein sequence ID" value="KAG7192561.1"/>
    <property type="molecule type" value="Genomic_DNA"/>
</dbReference>
<evidence type="ECO:0000256" key="1">
    <source>
        <dbReference type="ARBA" id="ARBA00004141"/>
    </source>
</evidence>
<feature type="transmembrane region" description="Helical" evidence="9">
    <location>
        <begin position="615"/>
        <end position="635"/>
    </location>
</feature>
<dbReference type="CDD" id="cd18577">
    <property type="entry name" value="ABC_6TM_Pgp_ABCB1_D1_like"/>
    <property type="match status" value="1"/>
</dbReference>
<dbReference type="GeneID" id="66115034"/>
<dbReference type="PANTHER" id="PTHR43394:SF15">
    <property type="entry name" value="ALPHA-FACTOR-TRANSPORTING ATPASE"/>
    <property type="match status" value="1"/>
</dbReference>
<dbReference type="GO" id="GO:0090374">
    <property type="term" value="P:oligopeptide export from mitochondrion"/>
    <property type="evidence" value="ECO:0007669"/>
    <property type="project" value="TreeGrafter"/>
</dbReference>
<feature type="transmembrane region" description="Helical" evidence="9">
    <location>
        <begin position="647"/>
        <end position="665"/>
    </location>
</feature>
<evidence type="ECO:0000313" key="13">
    <source>
        <dbReference type="Proteomes" id="UP000790833"/>
    </source>
</evidence>
<feature type="domain" description="ABC transmembrane type-1" evidence="11">
    <location>
        <begin position="382"/>
        <end position="676"/>
    </location>
</feature>
<feature type="transmembrane region" description="Helical" evidence="9">
    <location>
        <begin position="1155"/>
        <end position="1179"/>
    </location>
</feature>
<dbReference type="PROSITE" id="PS00211">
    <property type="entry name" value="ABC_TRANSPORTER_1"/>
    <property type="match status" value="1"/>
</dbReference>
<keyword evidence="4" id="KW-0547">Nucleotide-binding</keyword>
<dbReference type="InterPro" id="IPR039421">
    <property type="entry name" value="Type_1_exporter"/>
</dbReference>
<evidence type="ECO:0000256" key="6">
    <source>
        <dbReference type="ARBA" id="ARBA00022989"/>
    </source>
</evidence>
<dbReference type="Pfam" id="PF00664">
    <property type="entry name" value="ABC_membrane"/>
    <property type="match status" value="2"/>
</dbReference>
<dbReference type="Gene3D" id="1.20.1560.10">
    <property type="entry name" value="ABC transporter type 1, transmembrane domain"/>
    <property type="match status" value="1"/>
</dbReference>
<dbReference type="GO" id="GO:0005524">
    <property type="term" value="F:ATP binding"/>
    <property type="evidence" value="ECO:0007669"/>
    <property type="project" value="UniProtKB-KW"/>
</dbReference>
<dbReference type="InterPro" id="IPR027417">
    <property type="entry name" value="P-loop_NTPase"/>
</dbReference>
<keyword evidence="5" id="KW-0067">ATP-binding</keyword>
<evidence type="ECO:0000259" key="11">
    <source>
        <dbReference type="PROSITE" id="PS50929"/>
    </source>
</evidence>
<dbReference type="InterPro" id="IPR003439">
    <property type="entry name" value="ABC_transporter-like_ATP-bd"/>
</dbReference>
<feature type="region of interest" description="Disordered" evidence="8">
    <location>
        <begin position="12"/>
        <end position="57"/>
    </location>
</feature>
<keyword evidence="3 9" id="KW-0812">Transmembrane</keyword>
<feature type="transmembrane region" description="Helical" evidence="9">
    <location>
        <begin position="534"/>
        <end position="556"/>
    </location>
</feature>
<feature type="domain" description="ABC transmembrane type-1" evidence="11">
    <location>
        <begin position="1039"/>
        <end position="1327"/>
    </location>
</feature>
<dbReference type="GO" id="GO:0031965">
    <property type="term" value="C:nuclear membrane"/>
    <property type="evidence" value="ECO:0007669"/>
    <property type="project" value="InterPro"/>
</dbReference>
<keyword evidence="2" id="KW-0813">Transport</keyword>
<keyword evidence="7 9" id="KW-0472">Membrane</keyword>
<dbReference type="SMART" id="SM00382">
    <property type="entry name" value="AAA"/>
    <property type="match status" value="2"/>
</dbReference>
<evidence type="ECO:0000256" key="9">
    <source>
        <dbReference type="SAM" id="Phobius"/>
    </source>
</evidence>
<dbReference type="GO" id="GO:0055088">
    <property type="term" value="P:lipid homeostasis"/>
    <property type="evidence" value="ECO:0007669"/>
    <property type="project" value="InterPro"/>
</dbReference>
<dbReference type="GO" id="GO:0016887">
    <property type="term" value="F:ATP hydrolysis activity"/>
    <property type="evidence" value="ECO:0007669"/>
    <property type="project" value="InterPro"/>
</dbReference>
<reference evidence="12" key="1">
    <citation type="submission" date="2021-03" db="EMBL/GenBank/DDBJ databases">
        <authorList>
            <person name="Palmer J.M."/>
        </authorList>
    </citation>
    <scope>NUCLEOTIDE SEQUENCE</scope>
    <source>
        <strain evidence="12">ARV_011</strain>
    </source>
</reference>
<dbReference type="InterPro" id="IPR003593">
    <property type="entry name" value="AAA+_ATPase"/>
</dbReference>